<dbReference type="SUPFAM" id="SSF56954">
    <property type="entry name" value="Outer membrane efflux proteins (OEP)"/>
    <property type="match status" value="1"/>
</dbReference>
<dbReference type="RefSeq" id="WP_082118956.1">
    <property type="nucleotide sequence ID" value="NZ_FOLW01000006.1"/>
</dbReference>
<evidence type="ECO:0000256" key="5">
    <source>
        <dbReference type="ARBA" id="ARBA00022692"/>
    </source>
</evidence>
<comment type="subcellular location">
    <subcellularLocation>
        <location evidence="1">Cell outer membrane</location>
    </subcellularLocation>
</comment>
<dbReference type="GO" id="GO:1990281">
    <property type="term" value="C:efflux pump complex"/>
    <property type="evidence" value="ECO:0007669"/>
    <property type="project" value="TreeGrafter"/>
</dbReference>
<organism evidence="9 10">
    <name type="scientific">Pragia fontium DSM 5563 = ATCC 49100</name>
    <dbReference type="NCBI Taxonomy" id="1122977"/>
    <lineage>
        <taxon>Bacteria</taxon>
        <taxon>Pseudomonadati</taxon>
        <taxon>Pseudomonadota</taxon>
        <taxon>Gammaproteobacteria</taxon>
        <taxon>Enterobacterales</taxon>
        <taxon>Budviciaceae</taxon>
        <taxon>Pragia</taxon>
    </lineage>
</organism>
<dbReference type="PANTHER" id="PTHR30026:SF22">
    <property type="entry name" value="OUTER MEMBRANE EFFLUX PROTEIN"/>
    <property type="match status" value="1"/>
</dbReference>
<comment type="caution">
    <text evidence="9">The sequence shown here is derived from an EMBL/GenBank/DDBJ whole genome shotgun (WGS) entry which is preliminary data.</text>
</comment>
<accession>A0AAJ4WBC4</accession>
<dbReference type="GO" id="GO:0015562">
    <property type="term" value="F:efflux transmembrane transporter activity"/>
    <property type="evidence" value="ECO:0007669"/>
    <property type="project" value="InterPro"/>
</dbReference>
<dbReference type="AlphaFoldDB" id="A0AAJ4WBC4"/>
<protein>
    <submittedName>
        <fullName evidence="9">Type I secretion outer membrane protein, TolC family</fullName>
    </submittedName>
</protein>
<keyword evidence="5" id="KW-0812">Transmembrane</keyword>
<dbReference type="Proteomes" id="UP000226420">
    <property type="component" value="Unassembled WGS sequence"/>
</dbReference>
<dbReference type="InterPro" id="IPR010130">
    <property type="entry name" value="T1SS_OMP_TolC"/>
</dbReference>
<comment type="similarity">
    <text evidence="2">Belongs to the outer membrane factor (OMF) (TC 1.B.17) family.</text>
</comment>
<dbReference type="NCBIfam" id="TIGR01844">
    <property type="entry name" value="type_I_sec_TolC"/>
    <property type="match status" value="1"/>
</dbReference>
<keyword evidence="7" id="KW-0998">Cell outer membrane</keyword>
<evidence type="ECO:0000256" key="8">
    <source>
        <dbReference type="SAM" id="Coils"/>
    </source>
</evidence>
<evidence type="ECO:0000313" key="10">
    <source>
        <dbReference type="Proteomes" id="UP000226420"/>
    </source>
</evidence>
<dbReference type="Gene3D" id="1.20.1600.10">
    <property type="entry name" value="Outer membrane efflux proteins (OEP)"/>
    <property type="match status" value="1"/>
</dbReference>
<dbReference type="GO" id="GO:0009279">
    <property type="term" value="C:cell outer membrane"/>
    <property type="evidence" value="ECO:0007669"/>
    <property type="project" value="UniProtKB-SubCell"/>
</dbReference>
<evidence type="ECO:0000256" key="6">
    <source>
        <dbReference type="ARBA" id="ARBA00023136"/>
    </source>
</evidence>
<keyword evidence="4" id="KW-1134">Transmembrane beta strand</keyword>
<dbReference type="InterPro" id="IPR003423">
    <property type="entry name" value="OMP_efflux"/>
</dbReference>
<dbReference type="EMBL" id="FOLW01000006">
    <property type="protein sequence ID" value="SFC99403.1"/>
    <property type="molecule type" value="Genomic_DNA"/>
</dbReference>
<dbReference type="Pfam" id="PF02321">
    <property type="entry name" value="OEP"/>
    <property type="match status" value="2"/>
</dbReference>
<evidence type="ECO:0000256" key="2">
    <source>
        <dbReference type="ARBA" id="ARBA00007613"/>
    </source>
</evidence>
<evidence type="ECO:0000313" key="9">
    <source>
        <dbReference type="EMBL" id="SFC99403.1"/>
    </source>
</evidence>
<reference evidence="9 10" key="1">
    <citation type="submission" date="2016-10" db="EMBL/GenBank/DDBJ databases">
        <authorList>
            <person name="Varghese N."/>
            <person name="Submissions S."/>
        </authorList>
    </citation>
    <scope>NUCLEOTIDE SEQUENCE [LARGE SCALE GENOMIC DNA]</scope>
    <source>
        <strain evidence="9 10">DSM 5563</strain>
    </source>
</reference>
<gene>
    <name evidence="9" type="ORF">SAMN02745723_106163</name>
</gene>
<dbReference type="InterPro" id="IPR051906">
    <property type="entry name" value="TolC-like"/>
</dbReference>
<keyword evidence="3" id="KW-0813">Transport</keyword>
<sequence>MTNYNKIMLTIALTYCTMTTTELSAETIKETLQMAINRSPTIKYHTGRIASAESSIGEARSGWLPNVSLNAGNELTKTNKDNNNNDDGNTYSLKVEQNIFDFGRTGDRVDYAEHNRTSEVYTAFDEAEVLSSKVAEIYLNILKYQDLIDINKKNSIEHRNILTLAEARASGGVDSRGDVEQVEVRIKGLDAELSNYEAQLKAAQEDYLILVGKRPSGLSVPDVKQLKNKLSGRMKQRIANSPRVKAIKANKEAAASEYAYTSKSWMPALSVSLSQGKTTTYGENDTLVMLNINSNVFDGGGAIYRSRGAAQRVESARWNIEKSIEDLSTKVSQMYQDALSQENQANIYAQRIIHSQEVKELYHEQYKVNRRSVLDVLNSEQEFFQTMSNKVNAEFNFRILLIRVFSELGEINNAFNIKVNFDKQNDGNFVTDMLGFNNSQTEKPINITENQAQVQHPENQRKIELIETLSAKAPLVQEKNIEKRTILGTSIIDKSAVSTPSNDASLKYETKNIIHENKINDLDNQQPVKEIEDPLLLIGVRSK</sequence>
<feature type="coiled-coil region" evidence="8">
    <location>
        <begin position="179"/>
        <end position="206"/>
    </location>
</feature>
<evidence type="ECO:0000256" key="3">
    <source>
        <dbReference type="ARBA" id="ARBA00022448"/>
    </source>
</evidence>
<dbReference type="GO" id="GO:0015288">
    <property type="term" value="F:porin activity"/>
    <property type="evidence" value="ECO:0007669"/>
    <property type="project" value="TreeGrafter"/>
</dbReference>
<evidence type="ECO:0000256" key="7">
    <source>
        <dbReference type="ARBA" id="ARBA00023237"/>
    </source>
</evidence>
<evidence type="ECO:0000256" key="4">
    <source>
        <dbReference type="ARBA" id="ARBA00022452"/>
    </source>
</evidence>
<keyword evidence="8" id="KW-0175">Coiled coil</keyword>
<proteinExistence type="inferred from homology"/>
<dbReference type="PANTHER" id="PTHR30026">
    <property type="entry name" value="OUTER MEMBRANE PROTEIN TOLC"/>
    <property type="match status" value="1"/>
</dbReference>
<name>A0AAJ4WBC4_9GAMM</name>
<evidence type="ECO:0000256" key="1">
    <source>
        <dbReference type="ARBA" id="ARBA00004442"/>
    </source>
</evidence>
<keyword evidence="6" id="KW-0472">Membrane</keyword>